<dbReference type="SUPFAM" id="SSF103054">
    <property type="entry name" value="General secretion pathway protein M, EpsM"/>
    <property type="match status" value="1"/>
</dbReference>
<dbReference type="Proteomes" id="UP000275394">
    <property type="component" value="Unassembled WGS sequence"/>
</dbReference>
<dbReference type="PIRSF" id="PIRSF006291">
    <property type="entry name" value="GspM"/>
    <property type="match status" value="1"/>
</dbReference>
<evidence type="ECO:0000256" key="1">
    <source>
        <dbReference type="ARBA" id="ARBA00004377"/>
    </source>
</evidence>
<evidence type="ECO:0000256" key="6">
    <source>
        <dbReference type="ARBA" id="ARBA00022692"/>
    </source>
</evidence>
<keyword evidence="9" id="KW-0472">Membrane</keyword>
<keyword evidence="5" id="KW-0997">Cell inner membrane</keyword>
<dbReference type="OrthoDB" id="6624834at2"/>
<evidence type="ECO:0000256" key="8">
    <source>
        <dbReference type="ARBA" id="ARBA00022989"/>
    </source>
</evidence>
<gene>
    <name evidence="10" type="ORF">EDC56_1776</name>
</gene>
<keyword evidence="8" id="KW-1133">Transmembrane helix</keyword>
<evidence type="ECO:0000256" key="7">
    <source>
        <dbReference type="ARBA" id="ARBA00022927"/>
    </source>
</evidence>
<comment type="similarity">
    <text evidence="2">Belongs to the GSP M family.</text>
</comment>
<keyword evidence="3" id="KW-0813">Transport</keyword>
<dbReference type="Pfam" id="PF04612">
    <property type="entry name" value="T2SSM"/>
    <property type="match status" value="1"/>
</dbReference>
<keyword evidence="4" id="KW-1003">Cell membrane</keyword>
<keyword evidence="7" id="KW-0653">Protein transport</keyword>
<dbReference type="InterPro" id="IPR023229">
    <property type="entry name" value="T2SS_M_periplasmic_sf"/>
</dbReference>
<dbReference type="EMBL" id="RKHR01000004">
    <property type="protein sequence ID" value="ROS01341.1"/>
    <property type="molecule type" value="Genomic_DNA"/>
</dbReference>
<organism evidence="10 11">
    <name type="scientific">Sinobacterium caligoides</name>
    <dbReference type="NCBI Taxonomy" id="933926"/>
    <lineage>
        <taxon>Bacteria</taxon>
        <taxon>Pseudomonadati</taxon>
        <taxon>Pseudomonadota</taxon>
        <taxon>Gammaproteobacteria</taxon>
        <taxon>Cellvibrionales</taxon>
        <taxon>Spongiibacteraceae</taxon>
        <taxon>Sinobacterium</taxon>
    </lineage>
</organism>
<comment type="caution">
    <text evidence="10">The sequence shown here is derived from an EMBL/GenBank/DDBJ whole genome shotgun (WGS) entry which is preliminary data.</text>
</comment>
<evidence type="ECO:0000256" key="5">
    <source>
        <dbReference type="ARBA" id="ARBA00022519"/>
    </source>
</evidence>
<dbReference type="GO" id="GO:0015628">
    <property type="term" value="P:protein secretion by the type II secretion system"/>
    <property type="evidence" value="ECO:0007669"/>
    <property type="project" value="InterPro"/>
</dbReference>
<dbReference type="AlphaFoldDB" id="A0A3N2DNF7"/>
<evidence type="ECO:0000313" key="11">
    <source>
        <dbReference type="Proteomes" id="UP000275394"/>
    </source>
</evidence>
<accession>A0A3N2DNF7</accession>
<sequence>MQQYWKSLAVREQWMALGCSLFVLFAVLAFGVVKPLYSHLDSQQNRYQAALKDQQWLASAAEQIKSQRKGGSKTSTGSISSIVDGTLPKYKLKMQRYQPSGRNKAQLWFEEVPFNQLLEWMNHLETEQGLRIDAVSINNEQRKGFVSARIRLQR</sequence>
<name>A0A3N2DNF7_9GAMM</name>
<dbReference type="Gene3D" id="3.30.1360.100">
    <property type="entry name" value="General secretion pathway protein M, EpsM"/>
    <property type="match status" value="1"/>
</dbReference>
<protein>
    <submittedName>
        <fullName evidence="10">General secretion pathway protein M</fullName>
    </submittedName>
</protein>
<evidence type="ECO:0000256" key="3">
    <source>
        <dbReference type="ARBA" id="ARBA00022448"/>
    </source>
</evidence>
<comment type="subcellular location">
    <subcellularLocation>
        <location evidence="1">Cell inner membrane</location>
        <topology evidence="1">Single-pass membrane protein</topology>
    </subcellularLocation>
</comment>
<reference evidence="10 11" key="1">
    <citation type="submission" date="2018-11" db="EMBL/GenBank/DDBJ databases">
        <title>Genomic Encyclopedia of Type Strains, Phase IV (KMG-IV): sequencing the most valuable type-strain genomes for metagenomic binning, comparative biology and taxonomic classification.</title>
        <authorList>
            <person name="Goeker M."/>
        </authorList>
    </citation>
    <scope>NUCLEOTIDE SEQUENCE [LARGE SCALE GENOMIC DNA]</scope>
    <source>
        <strain evidence="10 11">DSM 100316</strain>
    </source>
</reference>
<dbReference type="GO" id="GO:0005886">
    <property type="term" value="C:plasma membrane"/>
    <property type="evidence" value="ECO:0007669"/>
    <property type="project" value="UniProtKB-SubCell"/>
</dbReference>
<evidence type="ECO:0000256" key="2">
    <source>
        <dbReference type="ARBA" id="ARBA00010637"/>
    </source>
</evidence>
<evidence type="ECO:0000313" key="10">
    <source>
        <dbReference type="EMBL" id="ROS01341.1"/>
    </source>
</evidence>
<dbReference type="GO" id="GO:0015627">
    <property type="term" value="C:type II protein secretion system complex"/>
    <property type="evidence" value="ECO:0007669"/>
    <property type="project" value="InterPro"/>
</dbReference>
<dbReference type="RefSeq" id="WP_123712143.1">
    <property type="nucleotide sequence ID" value="NZ_RKHR01000004.1"/>
</dbReference>
<keyword evidence="6" id="KW-0812">Transmembrane</keyword>
<keyword evidence="11" id="KW-1185">Reference proteome</keyword>
<dbReference type="InterPro" id="IPR007690">
    <property type="entry name" value="T2SS_GspM"/>
</dbReference>
<evidence type="ECO:0000256" key="9">
    <source>
        <dbReference type="ARBA" id="ARBA00023136"/>
    </source>
</evidence>
<proteinExistence type="inferred from homology"/>
<evidence type="ECO:0000256" key="4">
    <source>
        <dbReference type="ARBA" id="ARBA00022475"/>
    </source>
</evidence>